<gene>
    <name evidence="4" type="ORF">TPA0598_17_00200</name>
</gene>
<reference evidence="4 5" key="2">
    <citation type="journal article" date="2015" name="Stand. Genomic Sci.">
        <title>Draft genome sequence of marine-derived Streptomyces sp. TP-A0598, a producer of anti-MRSA antibiotic lydicamycins.</title>
        <authorList>
            <person name="Komaki H."/>
            <person name="Ichikawa N."/>
            <person name="Hosoyama A."/>
            <person name="Fujita N."/>
            <person name="Igarashi Y."/>
        </authorList>
    </citation>
    <scope>NUCLEOTIDE SEQUENCE [LARGE SCALE GENOMIC DNA]</scope>
    <source>
        <strain evidence="4 5">NBRC 110027</strain>
    </source>
</reference>
<dbReference type="SUPFAM" id="SSF52540">
    <property type="entry name" value="P-loop containing nucleoside triphosphate hydrolases"/>
    <property type="match status" value="1"/>
</dbReference>
<dbReference type="Proteomes" id="UP000048965">
    <property type="component" value="Unassembled WGS sequence"/>
</dbReference>
<feature type="region of interest" description="Disordered" evidence="2">
    <location>
        <begin position="335"/>
        <end position="354"/>
    </location>
</feature>
<feature type="coiled-coil region" evidence="1">
    <location>
        <begin position="80"/>
        <end position="107"/>
    </location>
</feature>
<dbReference type="RefSeq" id="WP_042162537.1">
    <property type="nucleotide sequence ID" value="NZ_BBNO01000017.1"/>
</dbReference>
<evidence type="ECO:0000256" key="2">
    <source>
        <dbReference type="SAM" id="MobiDB-lite"/>
    </source>
</evidence>
<dbReference type="Gene3D" id="3.40.50.300">
    <property type="entry name" value="P-loop containing nucleotide triphosphate hydrolases"/>
    <property type="match status" value="1"/>
</dbReference>
<comment type="caution">
    <text evidence="4">The sequence shown here is derived from an EMBL/GenBank/DDBJ whole genome shotgun (WGS) entry which is preliminary data.</text>
</comment>
<sequence length="711" mass="77417">MSGENSKKIVEEAEGVSPEGAEETAAADDAAASEKNSIVKRIGLRFGRGATNVTAGLLHTIATSHQTDDEMRRILVERQLNAFEGRREVAREELEDVYKRLTRLETRGAEDGWTDAEKEEVSSLRAERKARERALKDLLKADFAPVQPSREQIKRARGKSSIKRVVGLSILAVVAVGVTVVLPRLLLLGVPVLTAVLWWKGGEAPVLTQRGVPERLLRPELDAPALGDSETEPELAKPFPIHEADTPERATDCVQRALLAEDVDLQQVYPAIKKPWGWQATVVLRSGTSADVVRILKDLDTRFRVGHGRTLAAGNPADGAEVTVRIMTSDPFANAPDFPARAPKSTSIRQSWSPGISVEGEETPLVLLGLHVLVVADTGGGKSLLVRSLADYVTACTDAIVVDIDPTGRGLGPLRRAAYRTARTPEETEEVLEWLVEVAEGRTTRLGDTEDVFPVTDQEPAIFGLVDEYPQLTKRGKKAALKLLRIGRKARVNLVICTQDATSDILGDAVADAFQIRIMLPCRQADVPLVVGRSAAISEGWLPHFLVPGDEEDPADAGRFYIISARHRAPILRYVIPLDPEIALERAKERVAAGLPTLDRVVKASAVAPATEIGRLFMDVFEAAEEEALPVGDILDHLAQAKPDTWGQWASDREQWADDPAGRLREGGKAIGRAVRKEGLDLSSRRLEELPGRPTGYRLADLRAALTSSAD</sequence>
<feature type="compositionally biased region" description="Polar residues" evidence="2">
    <location>
        <begin position="344"/>
        <end position="354"/>
    </location>
</feature>
<evidence type="ECO:0000313" key="4">
    <source>
        <dbReference type="EMBL" id="GAO13039.1"/>
    </source>
</evidence>
<evidence type="ECO:0000313" key="5">
    <source>
        <dbReference type="Proteomes" id="UP000048965"/>
    </source>
</evidence>
<protein>
    <recommendedName>
        <fullName evidence="6">FtsK domain-containing protein</fullName>
    </recommendedName>
</protein>
<reference evidence="5" key="1">
    <citation type="submission" date="2014-09" db="EMBL/GenBank/DDBJ databases">
        <title>Whole genome shotgun sequence of Streptomyces sp. NBRC 110027.</title>
        <authorList>
            <person name="Komaki H."/>
            <person name="Ichikawa N."/>
            <person name="Katano-Makiyama Y."/>
            <person name="Hosoyama A."/>
            <person name="Hashimoto M."/>
            <person name="Uohara A."/>
            <person name="Kitahashi Y."/>
            <person name="Ohji S."/>
            <person name="Kimura A."/>
            <person name="Yamazoe A."/>
            <person name="Igarashi Y."/>
            <person name="Fujita N."/>
        </authorList>
    </citation>
    <scope>NUCLEOTIDE SEQUENCE [LARGE SCALE GENOMIC DNA]</scope>
    <source>
        <strain evidence="5">NBRC 110027</strain>
    </source>
</reference>
<keyword evidence="3" id="KW-0472">Membrane</keyword>
<evidence type="ECO:0000256" key="1">
    <source>
        <dbReference type="SAM" id="Coils"/>
    </source>
</evidence>
<feature type="region of interest" description="Disordered" evidence="2">
    <location>
        <begin position="1"/>
        <end position="34"/>
    </location>
</feature>
<dbReference type="AlphaFoldDB" id="A0A0P4RGX9"/>
<dbReference type="InterPro" id="IPR027417">
    <property type="entry name" value="P-loop_NTPase"/>
</dbReference>
<keyword evidence="3" id="KW-0812">Transmembrane</keyword>
<accession>A0A0P4RGX9</accession>
<keyword evidence="5" id="KW-1185">Reference proteome</keyword>
<keyword evidence="1" id="KW-0175">Coiled coil</keyword>
<dbReference type="EMBL" id="BBNO01000017">
    <property type="protein sequence ID" value="GAO13039.1"/>
    <property type="molecule type" value="Genomic_DNA"/>
</dbReference>
<feature type="transmembrane region" description="Helical" evidence="3">
    <location>
        <begin position="165"/>
        <end position="187"/>
    </location>
</feature>
<evidence type="ECO:0008006" key="6">
    <source>
        <dbReference type="Google" id="ProtNLM"/>
    </source>
</evidence>
<feature type="compositionally biased region" description="Basic and acidic residues" evidence="2">
    <location>
        <begin position="1"/>
        <end position="11"/>
    </location>
</feature>
<keyword evidence="3" id="KW-1133">Transmembrane helix</keyword>
<name>A0A0P4RGX9_9ACTN</name>
<dbReference type="OrthoDB" id="3676830at2"/>
<evidence type="ECO:0000256" key="3">
    <source>
        <dbReference type="SAM" id="Phobius"/>
    </source>
</evidence>
<organism evidence="4 5">
    <name type="scientific">Streptomyces lydicamycinicus</name>
    <dbReference type="NCBI Taxonomy" id="1546107"/>
    <lineage>
        <taxon>Bacteria</taxon>
        <taxon>Bacillati</taxon>
        <taxon>Actinomycetota</taxon>
        <taxon>Actinomycetes</taxon>
        <taxon>Kitasatosporales</taxon>
        <taxon>Streptomycetaceae</taxon>
        <taxon>Streptomyces</taxon>
    </lineage>
</organism>
<proteinExistence type="predicted"/>